<dbReference type="InterPro" id="IPR040607">
    <property type="entry name" value="ALP_N"/>
</dbReference>
<accession>A0A1B8HM69</accession>
<protein>
    <submittedName>
        <fullName evidence="2">Rod shape-determining protein MreD</fullName>
    </submittedName>
</protein>
<dbReference type="SUPFAM" id="SSF53067">
    <property type="entry name" value="Actin-like ATPase domain"/>
    <property type="match status" value="2"/>
</dbReference>
<dbReference type="RefSeq" id="WP_067421722.1">
    <property type="nucleotide sequence ID" value="NZ_LZEX01000003.1"/>
</dbReference>
<organism evidence="2 3">
    <name type="scientific">Morganella psychrotolerans</name>
    <dbReference type="NCBI Taxonomy" id="368603"/>
    <lineage>
        <taxon>Bacteria</taxon>
        <taxon>Pseudomonadati</taxon>
        <taxon>Pseudomonadota</taxon>
        <taxon>Gammaproteobacteria</taxon>
        <taxon>Enterobacterales</taxon>
        <taxon>Morganellaceae</taxon>
        <taxon>Morganella</taxon>
    </lineage>
</organism>
<dbReference type="GeneID" id="79718858"/>
<evidence type="ECO:0000313" key="2">
    <source>
        <dbReference type="EMBL" id="OBU10528.1"/>
    </source>
</evidence>
<evidence type="ECO:0000259" key="1">
    <source>
        <dbReference type="Pfam" id="PF17989"/>
    </source>
</evidence>
<name>A0A1B8HM69_9GAMM</name>
<dbReference type="InterPro" id="IPR043129">
    <property type="entry name" value="ATPase_NBD"/>
</dbReference>
<gene>
    <name evidence="2" type="ORF">AYY17_15385</name>
</gene>
<dbReference type="AlphaFoldDB" id="A0A1B8HM69"/>
<dbReference type="Pfam" id="PF17989">
    <property type="entry name" value="ALP_N"/>
    <property type="match status" value="1"/>
</dbReference>
<feature type="domain" description="Actin-like protein N-terminal" evidence="1">
    <location>
        <begin position="10"/>
        <end position="158"/>
    </location>
</feature>
<comment type="caution">
    <text evidence="2">The sequence shown here is derived from an EMBL/GenBank/DDBJ whole genome shotgun (WGS) entry which is preliminary data.</text>
</comment>
<dbReference type="EMBL" id="LZEX01000003">
    <property type="protein sequence ID" value="OBU10528.1"/>
    <property type="molecule type" value="Genomic_DNA"/>
</dbReference>
<dbReference type="Gene3D" id="3.30.420.40">
    <property type="match status" value="2"/>
</dbReference>
<dbReference type="Proteomes" id="UP000092247">
    <property type="component" value="Unassembled WGS sequence"/>
</dbReference>
<evidence type="ECO:0000313" key="3">
    <source>
        <dbReference type="Proteomes" id="UP000092247"/>
    </source>
</evidence>
<proteinExistence type="predicted"/>
<reference evidence="2 3" key="1">
    <citation type="submission" date="2016-06" db="EMBL/GenBank/DDBJ databases">
        <authorList>
            <person name="Kjaerup R.B."/>
            <person name="Dalgaard T.S."/>
            <person name="Juul-Madsen H.R."/>
        </authorList>
    </citation>
    <scope>NUCLEOTIDE SEQUENCE [LARGE SCALE GENOMIC DNA]</scope>
    <source>
        <strain evidence="2 3">GCSL-Mp3</strain>
    </source>
</reference>
<sequence length="341" mass="37156">MSKKNAIVCGVDIGYSNVKIATGDAFASVPDVSIFPAYATTEEEEDVNLVKRNRAHEVTVYPNGNMWRAFTDRPDGRELHDSYHTTEMYMALYFGSLAKIAEKVGNTVDLLVTGLPVRLASDDNERSKLVARLTGTFAINPTTKVTVKQVMVIPQGVGVINDVANREGFISEDELSESNILVIDPGFFSMDYVAFSNGSRVMGSSGSSLKATSTIIEGIVRTLNEENPHERRDDLPEMVEIALRKDAPTFFNGARHIEVKPLLSRVIPQIAGGVVKELRKNVRSLGAIHIIVTAGGGAPYYELAVREAFQNARVVTSPNPVASNAIGFWNYGVDTVIYGDA</sequence>